<dbReference type="AlphaFoldDB" id="A0A1H9EGE6"/>
<name>A0A1H9EGE6_9LACT</name>
<organism evidence="2 3">
    <name type="scientific">Ignavigranum ruoffiae</name>
    <dbReference type="NCBI Taxonomy" id="89093"/>
    <lineage>
        <taxon>Bacteria</taxon>
        <taxon>Bacillati</taxon>
        <taxon>Bacillota</taxon>
        <taxon>Bacilli</taxon>
        <taxon>Lactobacillales</taxon>
        <taxon>Aerococcaceae</taxon>
        <taxon>Ignavigranum</taxon>
    </lineage>
</organism>
<dbReference type="STRING" id="89093.SAMN04488558_10730"/>
<dbReference type="OrthoDB" id="9782128at2"/>
<dbReference type="InterPro" id="IPR029033">
    <property type="entry name" value="His_PPase_superfam"/>
</dbReference>
<dbReference type="SMART" id="SM00855">
    <property type="entry name" value="PGAM"/>
    <property type="match status" value="1"/>
</dbReference>
<proteinExistence type="predicted"/>
<protein>
    <submittedName>
        <fullName evidence="2">Phosphohistidine phosphatase</fullName>
    </submittedName>
</protein>
<dbReference type="Pfam" id="PF00300">
    <property type="entry name" value="His_Phos_1"/>
    <property type="match status" value="1"/>
</dbReference>
<dbReference type="PANTHER" id="PTHR47623">
    <property type="entry name" value="OS09G0287300 PROTEIN"/>
    <property type="match status" value="1"/>
</dbReference>
<accession>A0A1H9EGE6</accession>
<dbReference type="PANTHER" id="PTHR47623:SF1">
    <property type="entry name" value="OS09G0287300 PROTEIN"/>
    <property type="match status" value="1"/>
</dbReference>
<dbReference type="SUPFAM" id="SSF53254">
    <property type="entry name" value="Phosphoglycerate mutase-like"/>
    <property type="match status" value="1"/>
</dbReference>
<reference evidence="2 3" key="1">
    <citation type="submission" date="2016-10" db="EMBL/GenBank/DDBJ databases">
        <authorList>
            <person name="de Groot N.N."/>
        </authorList>
    </citation>
    <scope>NUCLEOTIDE SEQUENCE [LARGE SCALE GENOMIC DNA]</scope>
    <source>
        <strain evidence="2 3">DSM 15695</strain>
    </source>
</reference>
<dbReference type="CDD" id="cd07067">
    <property type="entry name" value="HP_PGM_like"/>
    <property type="match status" value="1"/>
</dbReference>
<dbReference type="Gene3D" id="3.40.50.1240">
    <property type="entry name" value="Phosphoglycerate mutase-like"/>
    <property type="match status" value="1"/>
</dbReference>
<dbReference type="InterPro" id="IPR013078">
    <property type="entry name" value="His_Pase_superF_clade-1"/>
</dbReference>
<dbReference type="EMBL" id="FOEN01000007">
    <property type="protein sequence ID" value="SEQ24784.1"/>
    <property type="molecule type" value="Genomic_DNA"/>
</dbReference>
<sequence>MERLYLLRHAKSSWDQAQLADFDRPLNQRGYNDAQAMADYIDQQGYQPEVILCSSAMRTRETLSPILKLMKNQPEVIFLDSIYEAEWTALRDAVEERTEDSIMLIGHCPGIELYLSRILGQIKEMKTCHLAVIDWPDKKLVDFIRPKEF</sequence>
<evidence type="ECO:0000256" key="1">
    <source>
        <dbReference type="PIRSR" id="PIRSR613078-2"/>
    </source>
</evidence>
<evidence type="ECO:0000313" key="2">
    <source>
        <dbReference type="EMBL" id="SEQ24784.1"/>
    </source>
</evidence>
<evidence type="ECO:0000313" key="3">
    <source>
        <dbReference type="Proteomes" id="UP000198833"/>
    </source>
</evidence>
<keyword evidence="3" id="KW-1185">Reference proteome</keyword>
<gene>
    <name evidence="2" type="ORF">SAMN04488558_10730</name>
</gene>
<dbReference type="Proteomes" id="UP000198833">
    <property type="component" value="Unassembled WGS sequence"/>
</dbReference>
<dbReference type="RefSeq" id="WP_092571963.1">
    <property type="nucleotide sequence ID" value="NZ_CALUDV010000003.1"/>
</dbReference>
<feature type="binding site" evidence="1">
    <location>
        <position position="58"/>
    </location>
    <ligand>
        <name>substrate</name>
    </ligand>
</feature>